<reference evidence="1 2" key="1">
    <citation type="submission" date="2023-03" db="EMBL/GenBank/DDBJ databases">
        <title>Genome insight into feeding habits of ladybird beetles.</title>
        <authorList>
            <person name="Li H.-S."/>
            <person name="Huang Y.-H."/>
            <person name="Pang H."/>
        </authorList>
    </citation>
    <scope>NUCLEOTIDE SEQUENCE [LARGE SCALE GENOMIC DNA]</scope>
    <source>
        <strain evidence="1">SYSU_2023b</strain>
        <tissue evidence="1">Whole body</tissue>
    </source>
</reference>
<comment type="caution">
    <text evidence="1">The sequence shown here is derived from an EMBL/GenBank/DDBJ whole genome shotgun (WGS) entry which is preliminary data.</text>
</comment>
<evidence type="ECO:0000313" key="2">
    <source>
        <dbReference type="Proteomes" id="UP001431783"/>
    </source>
</evidence>
<gene>
    <name evidence="1" type="ORF">WA026_003309</name>
</gene>
<dbReference type="EMBL" id="JARQZJ010000001">
    <property type="protein sequence ID" value="KAK9869556.1"/>
    <property type="molecule type" value="Genomic_DNA"/>
</dbReference>
<sequence>HQKLDIVEKEATRGSEIFKDCMDTLTTKVKGVLDEATKTELANKSAEISKEIGRTTSTVSEKPQEIEKTGAFKSISEATKAVKQEIDTTEMHGKLFASPLKLRKRTETSAV</sequence>
<name>A0AAW1TMY9_9CUCU</name>
<dbReference type="AlphaFoldDB" id="A0AAW1TMY9"/>
<feature type="non-terminal residue" evidence="1">
    <location>
        <position position="1"/>
    </location>
</feature>
<organism evidence="1 2">
    <name type="scientific">Henosepilachna vigintioctopunctata</name>
    <dbReference type="NCBI Taxonomy" id="420089"/>
    <lineage>
        <taxon>Eukaryota</taxon>
        <taxon>Metazoa</taxon>
        <taxon>Ecdysozoa</taxon>
        <taxon>Arthropoda</taxon>
        <taxon>Hexapoda</taxon>
        <taxon>Insecta</taxon>
        <taxon>Pterygota</taxon>
        <taxon>Neoptera</taxon>
        <taxon>Endopterygota</taxon>
        <taxon>Coleoptera</taxon>
        <taxon>Polyphaga</taxon>
        <taxon>Cucujiformia</taxon>
        <taxon>Coccinelloidea</taxon>
        <taxon>Coccinellidae</taxon>
        <taxon>Epilachninae</taxon>
        <taxon>Epilachnini</taxon>
        <taxon>Henosepilachna</taxon>
    </lineage>
</organism>
<proteinExistence type="predicted"/>
<protein>
    <submittedName>
        <fullName evidence="1">Uncharacterized protein</fullName>
    </submittedName>
</protein>
<keyword evidence="2" id="KW-1185">Reference proteome</keyword>
<evidence type="ECO:0000313" key="1">
    <source>
        <dbReference type="EMBL" id="KAK9869556.1"/>
    </source>
</evidence>
<accession>A0AAW1TMY9</accession>
<dbReference type="Proteomes" id="UP001431783">
    <property type="component" value="Unassembled WGS sequence"/>
</dbReference>